<keyword evidence="6" id="KW-0411">Iron-sulfur</keyword>
<evidence type="ECO:0000313" key="11">
    <source>
        <dbReference type="EMBL" id="MPV37229.1"/>
    </source>
</evidence>
<keyword evidence="3" id="KW-0001">2Fe-2S</keyword>
<keyword evidence="12" id="KW-1185">Reference proteome</keyword>
<evidence type="ECO:0000256" key="7">
    <source>
        <dbReference type="ARBA" id="ARBA00023157"/>
    </source>
</evidence>
<evidence type="ECO:0000256" key="2">
    <source>
        <dbReference type="ARBA" id="ARBA00015816"/>
    </source>
</evidence>
<dbReference type="CDD" id="cd03467">
    <property type="entry name" value="Rieske"/>
    <property type="match status" value="1"/>
</dbReference>
<dbReference type="PROSITE" id="PS51296">
    <property type="entry name" value="RIESKE"/>
    <property type="match status" value="1"/>
</dbReference>
<dbReference type="OrthoDB" id="25106at2"/>
<evidence type="ECO:0000259" key="10">
    <source>
        <dbReference type="PROSITE" id="PS51296"/>
    </source>
</evidence>
<proteinExistence type="predicted"/>
<dbReference type="SUPFAM" id="SSF50022">
    <property type="entry name" value="ISP domain"/>
    <property type="match status" value="1"/>
</dbReference>
<dbReference type="PANTHER" id="PTHR10134">
    <property type="entry name" value="CYTOCHROME B-C1 COMPLEX SUBUNIT RIESKE, MITOCHONDRIAL"/>
    <property type="match status" value="1"/>
</dbReference>
<evidence type="ECO:0000256" key="5">
    <source>
        <dbReference type="ARBA" id="ARBA00023004"/>
    </source>
</evidence>
<comment type="caution">
    <text evidence="11">The sequence shown here is derived from an EMBL/GenBank/DDBJ whole genome shotgun (WGS) entry which is preliminary data.</text>
</comment>
<dbReference type="Gene3D" id="2.102.10.10">
    <property type="entry name" value="Rieske [2Fe-2S] iron-sulphur domain"/>
    <property type="match status" value="1"/>
</dbReference>
<dbReference type="GO" id="GO:0016705">
    <property type="term" value="F:oxidoreductase activity, acting on paired donors, with incorporation or reduction of molecular oxygen"/>
    <property type="evidence" value="ECO:0007669"/>
    <property type="project" value="UniProtKB-ARBA"/>
</dbReference>
<dbReference type="GO" id="GO:0016020">
    <property type="term" value="C:membrane"/>
    <property type="evidence" value="ECO:0007669"/>
    <property type="project" value="InterPro"/>
</dbReference>
<dbReference type="RefSeq" id="WP_152194577.1">
    <property type="nucleotide sequence ID" value="NZ_VUKD01000002.1"/>
</dbReference>
<evidence type="ECO:0000313" key="12">
    <source>
        <dbReference type="Proteomes" id="UP000437709"/>
    </source>
</evidence>
<keyword evidence="4" id="KW-0479">Metal-binding</keyword>
<dbReference type="GO" id="GO:0051537">
    <property type="term" value="F:2 iron, 2 sulfur cluster binding"/>
    <property type="evidence" value="ECO:0007669"/>
    <property type="project" value="UniProtKB-KW"/>
</dbReference>
<evidence type="ECO:0000256" key="9">
    <source>
        <dbReference type="ARBA" id="ARBA00034078"/>
    </source>
</evidence>
<dbReference type="AlphaFoldDB" id="A0A6N7EGH8"/>
<dbReference type="InterPro" id="IPR014349">
    <property type="entry name" value="Rieske_Fe-S_prot"/>
</dbReference>
<evidence type="ECO:0000256" key="6">
    <source>
        <dbReference type="ARBA" id="ARBA00023014"/>
    </source>
</evidence>
<dbReference type="InterPro" id="IPR036922">
    <property type="entry name" value="Rieske_2Fe-2S_sf"/>
</dbReference>
<gene>
    <name evidence="11" type="ORF">GB881_09215</name>
</gene>
<dbReference type="PRINTS" id="PR00162">
    <property type="entry name" value="RIESKE"/>
</dbReference>
<sequence length="144" mass="13955">MSPEPATRRTVLTVGAGLLAVPVLAACGGGGTPPRPADGGGTAGGSGSGRLVPLADVPVGSGVVVTADDGTEVVVVQPQTGSVLAFSAVCTHQGCEVGIGDGVIECPCHGSRFSTASGEVVRGPAEDPLPPVPVTVEGEDVYLA</sequence>
<dbReference type="InterPro" id="IPR006311">
    <property type="entry name" value="TAT_signal"/>
</dbReference>
<protein>
    <recommendedName>
        <fullName evidence="2">Cytochrome bc1 complex Rieske iron-sulfur subunit</fullName>
    </recommendedName>
    <alternativeName>
        <fullName evidence="8">Cytochrome bc1 reductase complex subunit QcrA</fullName>
    </alternativeName>
</protein>
<dbReference type="PROSITE" id="PS51318">
    <property type="entry name" value="TAT"/>
    <property type="match status" value="1"/>
</dbReference>
<dbReference type="InterPro" id="IPR017941">
    <property type="entry name" value="Rieske_2Fe-2S"/>
</dbReference>
<keyword evidence="5" id="KW-0408">Iron</keyword>
<evidence type="ECO:0000256" key="4">
    <source>
        <dbReference type="ARBA" id="ARBA00022723"/>
    </source>
</evidence>
<name>A0A6N7EGH8_9MICO</name>
<feature type="domain" description="Rieske" evidence="10">
    <location>
        <begin position="49"/>
        <end position="143"/>
    </location>
</feature>
<dbReference type="InterPro" id="IPR005805">
    <property type="entry name" value="Rieske_Fe-S_prot_C"/>
</dbReference>
<accession>A0A6N7EGH8</accession>
<evidence type="ECO:0000256" key="3">
    <source>
        <dbReference type="ARBA" id="ARBA00022714"/>
    </source>
</evidence>
<comment type="cofactor">
    <cofactor evidence="9">
        <name>[2Fe-2S] cluster</name>
        <dbReference type="ChEBI" id="CHEBI:190135"/>
    </cofactor>
</comment>
<dbReference type="Pfam" id="PF00355">
    <property type="entry name" value="Rieske"/>
    <property type="match status" value="1"/>
</dbReference>
<keyword evidence="7" id="KW-1015">Disulfide bond</keyword>
<dbReference type="Proteomes" id="UP000437709">
    <property type="component" value="Unassembled WGS sequence"/>
</dbReference>
<dbReference type="GO" id="GO:0046872">
    <property type="term" value="F:metal ion binding"/>
    <property type="evidence" value="ECO:0007669"/>
    <property type="project" value="UniProtKB-KW"/>
</dbReference>
<reference evidence="11 12" key="1">
    <citation type="submission" date="2019-10" db="EMBL/GenBank/DDBJ databases">
        <title>Georgenia wutianyii sp. nov. and Georgenia yuyongxinii sp. nov. isolated from plateau pika (Ochotona curzoniae) in the Qinghai-Tibet plateau of China.</title>
        <authorList>
            <person name="Tian Z."/>
        </authorList>
    </citation>
    <scope>NUCLEOTIDE SEQUENCE [LARGE SCALE GENOMIC DNA]</scope>
    <source>
        <strain evidence="11 12">JCM 19765</strain>
    </source>
</reference>
<dbReference type="EMBL" id="WHPC01000029">
    <property type="protein sequence ID" value="MPV37229.1"/>
    <property type="molecule type" value="Genomic_DNA"/>
</dbReference>
<organism evidence="11 12">
    <name type="scientific">Georgenia subflava</name>
    <dbReference type="NCBI Taxonomy" id="1622177"/>
    <lineage>
        <taxon>Bacteria</taxon>
        <taxon>Bacillati</taxon>
        <taxon>Actinomycetota</taxon>
        <taxon>Actinomycetes</taxon>
        <taxon>Micrococcales</taxon>
        <taxon>Bogoriellaceae</taxon>
        <taxon>Georgenia</taxon>
    </lineage>
</organism>
<dbReference type="GO" id="GO:0004497">
    <property type="term" value="F:monooxygenase activity"/>
    <property type="evidence" value="ECO:0007669"/>
    <property type="project" value="UniProtKB-ARBA"/>
</dbReference>
<evidence type="ECO:0000256" key="1">
    <source>
        <dbReference type="ARBA" id="ARBA00002494"/>
    </source>
</evidence>
<comment type="function">
    <text evidence="1">Iron-sulfur subunit of the cytochrome bc1 complex, an essential component of the respiratory electron transport chain required for ATP synthesis. The bc1 complex catalyzes the oxidation of menaquinol and the reduction of cytochrome c in the respiratory chain. The bc1 complex operates through a Q-cycle mechanism that couples electron transfer to generation of the proton gradient that drives ATP synthesis.</text>
</comment>
<evidence type="ECO:0000256" key="8">
    <source>
        <dbReference type="ARBA" id="ARBA00029586"/>
    </source>
</evidence>